<comment type="similarity">
    <text evidence="17">Belongs to the LigK/PcmE family.</text>
</comment>
<evidence type="ECO:0000256" key="4">
    <source>
        <dbReference type="ARBA" id="ARBA00008621"/>
    </source>
</evidence>
<evidence type="ECO:0000256" key="14">
    <source>
        <dbReference type="ARBA" id="ARBA00030169"/>
    </source>
</evidence>
<evidence type="ECO:0000256" key="10">
    <source>
        <dbReference type="ARBA" id="ARBA00022723"/>
    </source>
</evidence>
<dbReference type="CDD" id="cd16841">
    <property type="entry name" value="RraA_family"/>
    <property type="match status" value="1"/>
</dbReference>
<evidence type="ECO:0000256" key="2">
    <source>
        <dbReference type="ARBA" id="ARBA00001946"/>
    </source>
</evidence>
<dbReference type="EMBL" id="FNIE01000001">
    <property type="protein sequence ID" value="SDM71333.1"/>
    <property type="molecule type" value="Genomic_DNA"/>
</dbReference>
<comment type="function">
    <text evidence="13">Catalyzes the aldol cleavage of 4-hydroxy-4-methyl-2-oxoglutarate (HMG) into 2 molecules of pyruvate. Also contains a secondary oxaloacetate (OAA) decarboxylase activity due to the common pyruvate enolate transition state formed following C-C bond cleavage in the retro-aldol and decarboxylation reactions.</text>
</comment>
<evidence type="ECO:0000256" key="7">
    <source>
        <dbReference type="ARBA" id="ARBA00012213"/>
    </source>
</evidence>
<keyword evidence="12" id="KW-0456">Lyase</keyword>
<dbReference type="FunFam" id="3.50.30.40:FF:000002">
    <property type="entry name" value="4-carboxy-4-hydroxy-2-oxoadipate aldolase/oxaloacetate decarboxylase"/>
    <property type="match status" value="1"/>
</dbReference>
<evidence type="ECO:0000256" key="15">
    <source>
        <dbReference type="ARBA" id="ARBA00032305"/>
    </source>
</evidence>
<feature type="binding site" evidence="18">
    <location>
        <begin position="94"/>
        <end position="97"/>
    </location>
    <ligand>
        <name>substrate</name>
    </ligand>
</feature>
<gene>
    <name evidence="20" type="ORF">SAMN05216259_101269</name>
</gene>
<evidence type="ECO:0000256" key="18">
    <source>
        <dbReference type="PIRSR" id="PIRSR605493-1"/>
    </source>
</evidence>
<dbReference type="GO" id="GO:0032787">
    <property type="term" value="P:monocarboxylic acid metabolic process"/>
    <property type="evidence" value="ECO:0007669"/>
    <property type="project" value="UniProtKB-ARBA"/>
</dbReference>
<feature type="binding site" evidence="18">
    <location>
        <position position="116"/>
    </location>
    <ligand>
        <name>substrate</name>
    </ligand>
</feature>
<dbReference type="InterPro" id="IPR036704">
    <property type="entry name" value="RraA/RraA-like_sf"/>
</dbReference>
<dbReference type="Gene3D" id="3.50.30.40">
    <property type="entry name" value="Ribonuclease E inhibitor RraA/RraA-like"/>
    <property type="match status" value="1"/>
</dbReference>
<comment type="catalytic activity">
    <reaction evidence="1">
        <text>4-hydroxy-4-methyl-2-oxoglutarate = 2 pyruvate</text>
        <dbReference type="Rhea" id="RHEA:22748"/>
        <dbReference type="ChEBI" id="CHEBI:15361"/>
        <dbReference type="ChEBI" id="CHEBI:58276"/>
        <dbReference type="EC" id="4.1.3.17"/>
    </reaction>
</comment>
<dbReference type="GO" id="GO:0008948">
    <property type="term" value="F:oxaloacetate decarboxylase activity"/>
    <property type="evidence" value="ECO:0007669"/>
    <property type="project" value="UniProtKB-EC"/>
</dbReference>
<name>A0A1G9VGY2_9ACTN</name>
<sequence>MSVVVRNPPRAERAAVEGLSGYGVATVHEAQGRTGLLDPRLRPVWQGARVAGTAVTVSVPPADNWMIHVAVEQCREGDVLVVAPTSPSEAGYFGDLLATTVAAHGVRALVIDAGCRDVAELRAMGFPVWARHVSAFGTVKETLGDVNIPVVCGGQLIEPGDVVVADDDGVVRVPRREAAAVLAASKAREEREAALRERYAKGELGLDIHQMRTRLAAKGLTWVDHPEGAQEPDGESGTAGAAS</sequence>
<dbReference type="PANTHER" id="PTHR33254:SF16">
    <property type="entry name" value="BLR3842 PROTEIN"/>
    <property type="match status" value="1"/>
</dbReference>
<dbReference type="Pfam" id="PF03737">
    <property type="entry name" value="RraA-like"/>
    <property type="match status" value="1"/>
</dbReference>
<comment type="cofactor">
    <cofactor evidence="2 18">
        <name>Mg(2+)</name>
        <dbReference type="ChEBI" id="CHEBI:18420"/>
    </cofactor>
</comment>
<evidence type="ECO:0000313" key="21">
    <source>
        <dbReference type="Proteomes" id="UP000199341"/>
    </source>
</evidence>
<dbReference type="NCBIfam" id="NF006731">
    <property type="entry name" value="PRK09262.1"/>
    <property type="match status" value="1"/>
</dbReference>
<evidence type="ECO:0000256" key="3">
    <source>
        <dbReference type="ARBA" id="ARBA00001968"/>
    </source>
</evidence>
<organism evidence="20 21">
    <name type="scientific">Actinacidiphila guanduensis</name>
    <dbReference type="NCBI Taxonomy" id="310781"/>
    <lineage>
        <taxon>Bacteria</taxon>
        <taxon>Bacillati</taxon>
        <taxon>Actinomycetota</taxon>
        <taxon>Actinomycetes</taxon>
        <taxon>Kitasatosporales</taxon>
        <taxon>Streptomycetaceae</taxon>
        <taxon>Actinacidiphila</taxon>
    </lineage>
</organism>
<comment type="catalytic activity">
    <reaction evidence="16">
        <text>oxaloacetate + H(+) = pyruvate + CO2</text>
        <dbReference type="Rhea" id="RHEA:15641"/>
        <dbReference type="ChEBI" id="CHEBI:15361"/>
        <dbReference type="ChEBI" id="CHEBI:15378"/>
        <dbReference type="ChEBI" id="CHEBI:16452"/>
        <dbReference type="ChEBI" id="CHEBI:16526"/>
        <dbReference type="EC" id="4.1.1.112"/>
    </reaction>
</comment>
<dbReference type="EC" id="4.1.3.17" evidence="7"/>
<evidence type="ECO:0000256" key="12">
    <source>
        <dbReference type="ARBA" id="ARBA00023239"/>
    </source>
</evidence>
<evidence type="ECO:0000256" key="17">
    <source>
        <dbReference type="ARBA" id="ARBA00061585"/>
    </source>
</evidence>
<dbReference type="NCBIfam" id="TIGR02798">
    <property type="entry name" value="ligK_PcmE"/>
    <property type="match status" value="1"/>
</dbReference>
<proteinExistence type="inferred from homology"/>
<feature type="region of interest" description="Disordered" evidence="19">
    <location>
        <begin position="222"/>
        <end position="243"/>
    </location>
</feature>
<dbReference type="RefSeq" id="WP_093782352.1">
    <property type="nucleotide sequence ID" value="NZ_FNIE01000001.1"/>
</dbReference>
<dbReference type="GO" id="GO:0019336">
    <property type="term" value="P:phenol-containing compound catabolic process"/>
    <property type="evidence" value="ECO:0007669"/>
    <property type="project" value="UniProtKB-ARBA"/>
</dbReference>
<keyword evidence="21" id="KW-1185">Reference proteome</keyword>
<dbReference type="SUPFAM" id="SSF89562">
    <property type="entry name" value="RraA-like"/>
    <property type="match status" value="1"/>
</dbReference>
<evidence type="ECO:0000256" key="6">
    <source>
        <dbReference type="ARBA" id="ARBA00011643"/>
    </source>
</evidence>
<dbReference type="PANTHER" id="PTHR33254">
    <property type="entry name" value="4-HYDROXY-4-METHYL-2-OXOGLUTARATE ALDOLASE 3-RELATED"/>
    <property type="match status" value="1"/>
</dbReference>
<dbReference type="GO" id="GO:0046395">
    <property type="term" value="P:carboxylic acid catabolic process"/>
    <property type="evidence" value="ECO:0007669"/>
    <property type="project" value="UniProtKB-ARBA"/>
</dbReference>
<dbReference type="AlphaFoldDB" id="A0A1G9VGY2"/>
<evidence type="ECO:0000313" key="20">
    <source>
        <dbReference type="EMBL" id="SDM71333.1"/>
    </source>
</evidence>
<feature type="binding site" evidence="18">
    <location>
        <position position="117"/>
    </location>
    <ligand>
        <name>Mg(2+)</name>
        <dbReference type="ChEBI" id="CHEBI:18420"/>
    </ligand>
</feature>
<evidence type="ECO:0000256" key="11">
    <source>
        <dbReference type="ARBA" id="ARBA00022842"/>
    </source>
</evidence>
<comment type="subunit">
    <text evidence="6">Homohexamer.</text>
</comment>
<evidence type="ECO:0000256" key="5">
    <source>
        <dbReference type="ARBA" id="ARBA00011233"/>
    </source>
</evidence>
<dbReference type="EC" id="4.1.1.112" evidence="8"/>
<evidence type="ECO:0000256" key="13">
    <source>
        <dbReference type="ARBA" id="ARBA00025046"/>
    </source>
</evidence>
<dbReference type="Proteomes" id="UP000199341">
    <property type="component" value="Unassembled WGS sequence"/>
</dbReference>
<dbReference type="GO" id="GO:0046872">
    <property type="term" value="F:metal ion binding"/>
    <property type="evidence" value="ECO:0007669"/>
    <property type="project" value="UniProtKB-KW"/>
</dbReference>
<evidence type="ECO:0000256" key="1">
    <source>
        <dbReference type="ARBA" id="ARBA00001342"/>
    </source>
</evidence>
<reference evidence="20 21" key="1">
    <citation type="submission" date="2016-10" db="EMBL/GenBank/DDBJ databases">
        <authorList>
            <person name="de Groot N.N."/>
        </authorList>
    </citation>
    <scope>NUCLEOTIDE SEQUENCE [LARGE SCALE GENOMIC DNA]</scope>
    <source>
        <strain evidence="20 21">CGMCC 4.2022</strain>
    </source>
</reference>
<evidence type="ECO:0000256" key="8">
    <source>
        <dbReference type="ARBA" id="ARBA00012947"/>
    </source>
</evidence>
<comment type="cofactor">
    <cofactor evidence="3">
        <name>a divalent metal cation</name>
        <dbReference type="ChEBI" id="CHEBI:60240"/>
    </cofactor>
</comment>
<dbReference type="OrthoDB" id="943692at2"/>
<protein>
    <recommendedName>
        <fullName evidence="9">Putative 4-hydroxy-4-methyl-2-oxoglutarate aldolase</fullName>
        <ecNumber evidence="8">4.1.1.112</ecNumber>
        <ecNumber evidence="7">4.1.3.17</ecNumber>
    </recommendedName>
    <alternativeName>
        <fullName evidence="15">Oxaloacetate decarboxylase</fullName>
    </alternativeName>
    <alternativeName>
        <fullName evidence="14">RraA-like protein</fullName>
    </alternativeName>
</protein>
<evidence type="ECO:0000256" key="19">
    <source>
        <dbReference type="SAM" id="MobiDB-lite"/>
    </source>
</evidence>
<keyword evidence="10 18" id="KW-0479">Metal-binding</keyword>
<evidence type="ECO:0000256" key="9">
    <source>
        <dbReference type="ARBA" id="ARBA00016549"/>
    </source>
</evidence>
<dbReference type="InterPro" id="IPR014165">
    <property type="entry name" value="LigK_PcmE"/>
</dbReference>
<accession>A0A1G9VGY2</accession>
<dbReference type="InterPro" id="IPR005493">
    <property type="entry name" value="RraA/RraA-like"/>
</dbReference>
<keyword evidence="11 18" id="KW-0460">Magnesium</keyword>
<comment type="similarity">
    <text evidence="4">Belongs to the class II aldolase/RraA-like family.</text>
</comment>
<evidence type="ECO:0000256" key="16">
    <source>
        <dbReference type="ARBA" id="ARBA00047973"/>
    </source>
</evidence>
<dbReference type="GO" id="GO:0047443">
    <property type="term" value="F:4-hydroxy-4-methyl-2-oxoglutarate aldolase activity"/>
    <property type="evidence" value="ECO:0007669"/>
    <property type="project" value="UniProtKB-EC"/>
</dbReference>
<dbReference type="STRING" id="310781.SAMN05216259_101269"/>
<comment type="subunit">
    <text evidence="5">Homotrimer.</text>
</comment>